<dbReference type="Gene3D" id="1.20.950.20">
    <property type="entry name" value="Transmembrane di-heme cytochromes, Chain C"/>
    <property type="match status" value="1"/>
</dbReference>
<feature type="transmembrane region" description="Helical" evidence="12">
    <location>
        <begin position="20"/>
        <end position="39"/>
    </location>
</feature>
<name>A0A4R3J9J8_9PROT</name>
<dbReference type="GO" id="GO:0022904">
    <property type="term" value="P:respiratory electron transport chain"/>
    <property type="evidence" value="ECO:0007669"/>
    <property type="project" value="InterPro"/>
</dbReference>
<evidence type="ECO:0000259" key="13">
    <source>
        <dbReference type="Pfam" id="PF01292"/>
    </source>
</evidence>
<gene>
    <name evidence="14" type="ORF">EDD55_10594</name>
</gene>
<keyword evidence="8" id="KW-0249">Electron transport</keyword>
<dbReference type="AlphaFoldDB" id="A0A4R3J9J8"/>
<dbReference type="EMBL" id="SLZW01000005">
    <property type="protein sequence ID" value="TCS62548.1"/>
    <property type="molecule type" value="Genomic_DNA"/>
</dbReference>
<evidence type="ECO:0000256" key="7">
    <source>
        <dbReference type="ARBA" id="ARBA00022723"/>
    </source>
</evidence>
<protein>
    <submittedName>
        <fullName evidence="14">Thiosulfate reductase cytochrome b subunit</fullName>
    </submittedName>
</protein>
<reference evidence="14 15" key="1">
    <citation type="submission" date="2019-03" db="EMBL/GenBank/DDBJ databases">
        <title>Genomic Encyclopedia of Type Strains, Phase IV (KMG-IV): sequencing the most valuable type-strain genomes for metagenomic binning, comparative biology and taxonomic classification.</title>
        <authorList>
            <person name="Goeker M."/>
        </authorList>
    </citation>
    <scope>NUCLEOTIDE SEQUENCE [LARGE SCALE GENOMIC DNA]</scope>
    <source>
        <strain evidence="14 15">DSM 101688</strain>
    </source>
</reference>
<dbReference type="GO" id="GO:0005886">
    <property type="term" value="C:plasma membrane"/>
    <property type="evidence" value="ECO:0007669"/>
    <property type="project" value="UniProtKB-SubCell"/>
</dbReference>
<dbReference type="RefSeq" id="WP_132938998.1">
    <property type="nucleotide sequence ID" value="NZ_CP119676.1"/>
</dbReference>
<evidence type="ECO:0000256" key="3">
    <source>
        <dbReference type="ARBA" id="ARBA00022448"/>
    </source>
</evidence>
<keyword evidence="4" id="KW-1003">Cell membrane</keyword>
<feature type="transmembrane region" description="Helical" evidence="12">
    <location>
        <begin position="51"/>
        <end position="68"/>
    </location>
</feature>
<evidence type="ECO:0000256" key="6">
    <source>
        <dbReference type="ARBA" id="ARBA00022692"/>
    </source>
</evidence>
<dbReference type="InterPro" id="IPR051542">
    <property type="entry name" value="Hydrogenase_cytochrome"/>
</dbReference>
<dbReference type="Proteomes" id="UP000295304">
    <property type="component" value="Unassembled WGS sequence"/>
</dbReference>
<keyword evidence="11 12" id="KW-0472">Membrane</keyword>
<dbReference type="InterPro" id="IPR000516">
    <property type="entry name" value="Ni-dep_Hydgase_cyt-B"/>
</dbReference>
<dbReference type="PANTHER" id="PTHR30485">
    <property type="entry name" value="NI/FE-HYDROGENASE 1 B-TYPE CYTOCHROME SUBUNIT"/>
    <property type="match status" value="1"/>
</dbReference>
<keyword evidence="15" id="KW-1185">Reference proteome</keyword>
<evidence type="ECO:0000256" key="9">
    <source>
        <dbReference type="ARBA" id="ARBA00022989"/>
    </source>
</evidence>
<keyword evidence="9 12" id="KW-1133">Transmembrane helix</keyword>
<evidence type="ECO:0000313" key="15">
    <source>
        <dbReference type="Proteomes" id="UP000295304"/>
    </source>
</evidence>
<comment type="caution">
    <text evidence="14">The sequence shown here is derived from an EMBL/GenBank/DDBJ whole genome shotgun (WGS) entry which is preliminary data.</text>
</comment>
<keyword evidence="6 12" id="KW-0812">Transmembrane</keyword>
<proteinExistence type="inferred from homology"/>
<dbReference type="GO" id="GO:0020037">
    <property type="term" value="F:heme binding"/>
    <property type="evidence" value="ECO:0007669"/>
    <property type="project" value="TreeGrafter"/>
</dbReference>
<feature type="transmembrane region" description="Helical" evidence="12">
    <location>
        <begin position="115"/>
        <end position="137"/>
    </location>
</feature>
<evidence type="ECO:0000256" key="12">
    <source>
        <dbReference type="SAM" id="Phobius"/>
    </source>
</evidence>
<comment type="similarity">
    <text evidence="2">Belongs to the HupC/HyaC/HydC family.</text>
</comment>
<evidence type="ECO:0000256" key="4">
    <source>
        <dbReference type="ARBA" id="ARBA00022475"/>
    </source>
</evidence>
<keyword evidence="10" id="KW-0408">Iron</keyword>
<dbReference type="PANTHER" id="PTHR30485:SF1">
    <property type="entry name" value="CYTOCHROME YDHU-RELATED"/>
    <property type="match status" value="1"/>
</dbReference>
<feature type="transmembrane region" description="Helical" evidence="12">
    <location>
        <begin position="157"/>
        <end position="177"/>
    </location>
</feature>
<dbReference type="OrthoDB" id="1117555at2"/>
<dbReference type="PRINTS" id="PR00161">
    <property type="entry name" value="NIHGNASECYTB"/>
</dbReference>
<keyword evidence="7" id="KW-0479">Metal-binding</keyword>
<evidence type="ECO:0000256" key="10">
    <source>
        <dbReference type="ARBA" id="ARBA00023004"/>
    </source>
</evidence>
<comment type="subcellular location">
    <subcellularLocation>
        <location evidence="1">Cell membrane</location>
        <topology evidence="1">Multi-pass membrane protein</topology>
    </subcellularLocation>
</comment>
<dbReference type="GO" id="GO:0005506">
    <property type="term" value="F:iron ion binding"/>
    <property type="evidence" value="ECO:0007669"/>
    <property type="project" value="InterPro"/>
</dbReference>
<evidence type="ECO:0000256" key="8">
    <source>
        <dbReference type="ARBA" id="ARBA00022982"/>
    </source>
</evidence>
<evidence type="ECO:0000256" key="11">
    <source>
        <dbReference type="ARBA" id="ARBA00023136"/>
    </source>
</evidence>
<evidence type="ECO:0000256" key="2">
    <source>
        <dbReference type="ARBA" id="ARBA00008622"/>
    </source>
</evidence>
<dbReference type="InterPro" id="IPR011577">
    <property type="entry name" value="Cyt_b561_bac/Ni-Hgenase"/>
</dbReference>
<dbReference type="GO" id="GO:0009055">
    <property type="term" value="F:electron transfer activity"/>
    <property type="evidence" value="ECO:0007669"/>
    <property type="project" value="InterPro"/>
</dbReference>
<evidence type="ECO:0000256" key="5">
    <source>
        <dbReference type="ARBA" id="ARBA00022617"/>
    </source>
</evidence>
<sequence length="215" mass="25165">MQRIYIFKRFERFWHWSQALLIVTMGVTGFEIHGTYHWLGYETAQSTHTTAAWFLIGLWVFAIFWHFTTGEWKQYIPTTENLLAMMRYYVTGIFTHAPHPFRQTQLTKHNPLQRLAYLFVKLLINPLIWISGLLYLYYPQWEALGLGWLHLGDVAMVHLFAAFLMVIFFIVHIYFATTGHTATSHIKAMITGYEEVDDGDREEDAKGAPSREPSV</sequence>
<organism evidence="14 15">
    <name type="scientific">Varunaivibrio sulfuroxidans</name>
    <dbReference type="NCBI Taxonomy" id="1773489"/>
    <lineage>
        <taxon>Bacteria</taxon>
        <taxon>Pseudomonadati</taxon>
        <taxon>Pseudomonadota</taxon>
        <taxon>Alphaproteobacteria</taxon>
        <taxon>Rhodospirillales</taxon>
        <taxon>Magnetovibrionaceae</taxon>
        <taxon>Varunaivibrio</taxon>
    </lineage>
</organism>
<dbReference type="SUPFAM" id="SSF81342">
    <property type="entry name" value="Transmembrane di-heme cytochromes"/>
    <property type="match status" value="1"/>
</dbReference>
<accession>A0A4R3J9J8</accession>
<keyword evidence="3" id="KW-0813">Transport</keyword>
<evidence type="ECO:0000256" key="1">
    <source>
        <dbReference type="ARBA" id="ARBA00004651"/>
    </source>
</evidence>
<evidence type="ECO:0000313" key="14">
    <source>
        <dbReference type="EMBL" id="TCS62548.1"/>
    </source>
</evidence>
<dbReference type="Pfam" id="PF01292">
    <property type="entry name" value="Ni_hydr_CYTB"/>
    <property type="match status" value="1"/>
</dbReference>
<feature type="domain" description="Cytochrome b561 bacterial/Ni-hydrogenase" evidence="13">
    <location>
        <begin position="7"/>
        <end position="192"/>
    </location>
</feature>
<keyword evidence="5" id="KW-0349">Heme</keyword>
<dbReference type="InterPro" id="IPR016174">
    <property type="entry name" value="Di-haem_cyt_TM"/>
</dbReference>